<evidence type="ECO:0000313" key="1">
    <source>
        <dbReference type="EMBL" id="DAF93243.1"/>
    </source>
</evidence>
<accession>A0A8S5UFN8</accession>
<protein>
    <submittedName>
        <fullName evidence="1">Inner membrane protein-like domain, Peptidoglycan binding, periplasmic</fullName>
    </submittedName>
</protein>
<sequence length="134" mass="15757">MLYLLNLIKTYFMRYHSRKIGNDEGEIKKIIKFLSSNKNNKLEVEVAEVDSNILYSDLKRYIDKFGSNIGIVKETKMYHYDLGSMRYTKVILFKGNISKQELISRAIEMQLKHHSDKVVNMDEYKLRKVSTVAV</sequence>
<proteinExistence type="predicted"/>
<dbReference type="EMBL" id="BK016080">
    <property type="protein sequence ID" value="DAF93243.1"/>
    <property type="molecule type" value="Genomic_DNA"/>
</dbReference>
<reference evidence="1" key="1">
    <citation type="journal article" date="2021" name="Proc. Natl. Acad. Sci. U.S.A.">
        <title>A Catalog of Tens of Thousands of Viruses from Human Metagenomes Reveals Hidden Associations with Chronic Diseases.</title>
        <authorList>
            <person name="Tisza M.J."/>
            <person name="Buck C.B."/>
        </authorList>
    </citation>
    <scope>NUCLEOTIDE SEQUENCE</scope>
    <source>
        <strain evidence="1">CtcyQ27</strain>
    </source>
</reference>
<organism evidence="1">
    <name type="scientific">Myoviridae sp. ctcyQ27</name>
    <dbReference type="NCBI Taxonomy" id="2825139"/>
    <lineage>
        <taxon>Viruses</taxon>
        <taxon>Duplodnaviria</taxon>
        <taxon>Heunggongvirae</taxon>
        <taxon>Uroviricota</taxon>
        <taxon>Caudoviricetes</taxon>
    </lineage>
</organism>
<name>A0A8S5UFN8_9CAUD</name>